<evidence type="ECO:0000313" key="2">
    <source>
        <dbReference type="EMBL" id="KAA3455935.1"/>
    </source>
</evidence>
<dbReference type="PANTHER" id="PTHR47723">
    <property type="entry name" value="OS05G0353850 PROTEIN"/>
    <property type="match status" value="1"/>
</dbReference>
<feature type="domain" description="RNase H type-1" evidence="1">
    <location>
        <begin position="123"/>
        <end position="243"/>
    </location>
</feature>
<dbReference type="GO" id="GO:0004523">
    <property type="term" value="F:RNA-DNA hybrid ribonuclease activity"/>
    <property type="evidence" value="ECO:0007669"/>
    <property type="project" value="InterPro"/>
</dbReference>
<dbReference type="CDD" id="cd06222">
    <property type="entry name" value="RNase_H_like"/>
    <property type="match status" value="1"/>
</dbReference>
<dbReference type="InterPro" id="IPR002156">
    <property type="entry name" value="RNaseH_domain"/>
</dbReference>
<evidence type="ECO:0000259" key="1">
    <source>
        <dbReference type="Pfam" id="PF13456"/>
    </source>
</evidence>
<dbReference type="Gene3D" id="3.30.420.10">
    <property type="entry name" value="Ribonuclease H-like superfamily/Ribonuclease H"/>
    <property type="match status" value="1"/>
</dbReference>
<protein>
    <submittedName>
        <fullName evidence="2">Glycine, alanine and asparagine-rich protein-like</fullName>
    </submittedName>
</protein>
<dbReference type="Proteomes" id="UP000325315">
    <property type="component" value="Unassembled WGS sequence"/>
</dbReference>
<dbReference type="SUPFAM" id="SSF53098">
    <property type="entry name" value="Ribonuclease H-like"/>
    <property type="match status" value="1"/>
</dbReference>
<dbReference type="EMBL" id="SMMG02000012">
    <property type="protein sequence ID" value="KAA3455935.1"/>
    <property type="molecule type" value="Genomic_DNA"/>
</dbReference>
<comment type="caution">
    <text evidence="2">The sequence shown here is derived from an EMBL/GenBank/DDBJ whole genome shotgun (WGS) entry which is preliminary data.</text>
</comment>
<dbReference type="AlphaFoldDB" id="A0A5B6UQM5"/>
<dbReference type="InterPro" id="IPR012337">
    <property type="entry name" value="RNaseH-like_sf"/>
</dbReference>
<sequence length="271" mass="30730">MPSMWEWRRRQCACFPVMPCNSRDLAEVRGLMERFKISRNGLPGSFKIVLINSVACSVAVCGSYGAQEKKLVHERKIESGGEISQNIRRYMVEIEGLKEKKFTSSIGSRSNLLDANTRAIIQFDAAFDNRSHKSASSLVVWSRTRELLALKIVVNTNVPSPFAAEAYARLQAVQLGISMAFPSITVMGDSRTVIKKCQSKNSDKSNIGAIIRDIQSSMTHFQEIKFQFIKRTENAYAHNLAKESLRKNKETYQRRADLTHRHSPQIEVCLW</sequence>
<organism evidence="2 3">
    <name type="scientific">Gossypium australe</name>
    <dbReference type="NCBI Taxonomy" id="47621"/>
    <lineage>
        <taxon>Eukaryota</taxon>
        <taxon>Viridiplantae</taxon>
        <taxon>Streptophyta</taxon>
        <taxon>Embryophyta</taxon>
        <taxon>Tracheophyta</taxon>
        <taxon>Spermatophyta</taxon>
        <taxon>Magnoliopsida</taxon>
        <taxon>eudicotyledons</taxon>
        <taxon>Gunneridae</taxon>
        <taxon>Pentapetalae</taxon>
        <taxon>rosids</taxon>
        <taxon>malvids</taxon>
        <taxon>Malvales</taxon>
        <taxon>Malvaceae</taxon>
        <taxon>Malvoideae</taxon>
        <taxon>Gossypium</taxon>
    </lineage>
</organism>
<gene>
    <name evidence="2" type="ORF">EPI10_018903</name>
</gene>
<dbReference type="Pfam" id="PF13456">
    <property type="entry name" value="RVT_3"/>
    <property type="match status" value="1"/>
</dbReference>
<evidence type="ECO:0000313" key="3">
    <source>
        <dbReference type="Proteomes" id="UP000325315"/>
    </source>
</evidence>
<dbReference type="OrthoDB" id="1001181at2759"/>
<reference evidence="3" key="1">
    <citation type="journal article" date="2019" name="Plant Biotechnol. J.">
        <title>Genome sequencing of the Australian wild diploid species Gossypium australe highlights disease resistance and delayed gland morphogenesis.</title>
        <authorList>
            <person name="Cai Y."/>
            <person name="Cai X."/>
            <person name="Wang Q."/>
            <person name="Wang P."/>
            <person name="Zhang Y."/>
            <person name="Cai C."/>
            <person name="Xu Y."/>
            <person name="Wang K."/>
            <person name="Zhou Z."/>
            <person name="Wang C."/>
            <person name="Geng S."/>
            <person name="Li B."/>
            <person name="Dong Q."/>
            <person name="Hou Y."/>
            <person name="Wang H."/>
            <person name="Ai P."/>
            <person name="Liu Z."/>
            <person name="Yi F."/>
            <person name="Sun M."/>
            <person name="An G."/>
            <person name="Cheng J."/>
            <person name="Zhang Y."/>
            <person name="Shi Q."/>
            <person name="Xie Y."/>
            <person name="Shi X."/>
            <person name="Chang Y."/>
            <person name="Huang F."/>
            <person name="Chen Y."/>
            <person name="Hong S."/>
            <person name="Mi L."/>
            <person name="Sun Q."/>
            <person name="Zhang L."/>
            <person name="Zhou B."/>
            <person name="Peng R."/>
            <person name="Zhang X."/>
            <person name="Liu F."/>
        </authorList>
    </citation>
    <scope>NUCLEOTIDE SEQUENCE [LARGE SCALE GENOMIC DNA]</scope>
    <source>
        <strain evidence="3">cv. PA1801</strain>
    </source>
</reference>
<dbReference type="PANTHER" id="PTHR47723:SF19">
    <property type="entry name" value="POLYNUCLEOTIDYL TRANSFERASE, RIBONUCLEASE H-LIKE SUPERFAMILY PROTEIN"/>
    <property type="match status" value="1"/>
</dbReference>
<accession>A0A5B6UQM5</accession>
<proteinExistence type="predicted"/>
<name>A0A5B6UQM5_9ROSI</name>
<dbReference type="InterPro" id="IPR053151">
    <property type="entry name" value="RNase_H-like"/>
</dbReference>
<dbReference type="InterPro" id="IPR044730">
    <property type="entry name" value="RNase_H-like_dom_plant"/>
</dbReference>
<dbReference type="InterPro" id="IPR036397">
    <property type="entry name" value="RNaseH_sf"/>
</dbReference>
<dbReference type="GO" id="GO:0003676">
    <property type="term" value="F:nucleic acid binding"/>
    <property type="evidence" value="ECO:0007669"/>
    <property type="project" value="InterPro"/>
</dbReference>
<keyword evidence="3" id="KW-1185">Reference proteome</keyword>